<gene>
    <name evidence="3" type="ORF">M9Y10_006968</name>
</gene>
<feature type="compositionally biased region" description="Pro residues" evidence="2">
    <location>
        <begin position="336"/>
        <end position="347"/>
    </location>
</feature>
<evidence type="ECO:0000313" key="4">
    <source>
        <dbReference type="Proteomes" id="UP001470230"/>
    </source>
</evidence>
<comment type="caution">
    <text evidence="3">The sequence shown here is derived from an EMBL/GenBank/DDBJ whole genome shotgun (WGS) entry which is preliminary data.</text>
</comment>
<reference evidence="3 4" key="1">
    <citation type="submission" date="2024-04" db="EMBL/GenBank/DDBJ databases">
        <title>Tritrichomonas musculus Genome.</title>
        <authorList>
            <person name="Alves-Ferreira E."/>
            <person name="Grigg M."/>
            <person name="Lorenzi H."/>
            <person name="Galac M."/>
        </authorList>
    </citation>
    <scope>NUCLEOTIDE SEQUENCE [LARGE SCALE GENOMIC DNA]</scope>
    <source>
        <strain evidence="3 4">EAF2021</strain>
    </source>
</reference>
<feature type="region of interest" description="Disordered" evidence="2">
    <location>
        <begin position="1"/>
        <end position="84"/>
    </location>
</feature>
<feature type="coiled-coil region" evidence="1">
    <location>
        <begin position="684"/>
        <end position="712"/>
    </location>
</feature>
<dbReference type="EMBL" id="JAPFFF010000013">
    <property type="protein sequence ID" value="KAK8871252.1"/>
    <property type="molecule type" value="Genomic_DNA"/>
</dbReference>
<proteinExistence type="predicted"/>
<keyword evidence="4" id="KW-1185">Reference proteome</keyword>
<feature type="region of interest" description="Disordered" evidence="2">
    <location>
        <begin position="261"/>
        <end position="394"/>
    </location>
</feature>
<feature type="compositionally biased region" description="Polar residues" evidence="2">
    <location>
        <begin position="9"/>
        <end position="34"/>
    </location>
</feature>
<name>A0ABR2J204_9EUKA</name>
<feature type="compositionally biased region" description="Acidic residues" evidence="2">
    <location>
        <begin position="145"/>
        <end position="159"/>
    </location>
</feature>
<evidence type="ECO:0000313" key="3">
    <source>
        <dbReference type="EMBL" id="KAK8871252.1"/>
    </source>
</evidence>
<keyword evidence="1" id="KW-0175">Coiled coil</keyword>
<dbReference type="PANTHER" id="PTHR45691:SF1">
    <property type="entry name" value="FH2 DOMAIN-CONTAINING PROTEIN 1-RELATED"/>
    <property type="match status" value="1"/>
</dbReference>
<sequence>MSDEEDEQTNINNNNRQDSVELYSSSEFNTQLNDKNAKEDAINEDSDNDIQRYVSSEQMLPESPLINENVDNNILPDDPAEQPAEFELPQLQTNEDDLSKLHQLLDSDPQQIIDDNNNENLDEVIQDNAAEPPPESDQPQVSEEAANEDIDIIQQDDMELPPPPPPPPPPPADFLTEAENVPFVPVGGIQLIPGEMPKLRKVEKKEEPEEQDSDSDKPVDFATFKEKLNNILSAQVNQNTNQEQQAPVPIKQLIQIHAEEEIYKNETENDSVARDTPSAPQPEANEEEVVIISDEIDNNQIQEETAEPPPESEQPQVSEEAANEDIDNMQQDDMELPPPPPPPPPPADFLTEAENVPFVPVGGIQLIPGEMPKLRKVEKKEEPEEQDSDSDKPVDFATFKEKLNNILSAQVNQNTNQEQQAPVPIRELVQIHKEEILNRQMAKEAAAVNENLDPNAQREPVIEKVDEVIIESAPNDGVIKETEVIEEIPQTDDVLLESDAPQAYVIKETEIIEEIPQTNEVLAEDDALQDGVIKETEIIEEIPQTDDVLLESDAPQADVIKETEIIEEIPQTNEVLVENDALQDGVIKETEVIEEIPQTNEVVIVETDAPQAEYGEEKALEDEINDIMNIFMHDEEAVSLPPPEPEVPQANEAAAEVIIEHDAPTNDTIIETRVIEEIPPDQQLQLAQKKLDSFQNALAQKLKERKENLENNPIPIEQMPQKKAIELQRLEDQINRLTKTKNDNIFSSHGSM</sequence>
<dbReference type="InterPro" id="IPR051412">
    <property type="entry name" value="Formin_Homology_Diaphanous_sf"/>
</dbReference>
<feature type="compositionally biased region" description="Basic and acidic residues" evidence="2">
    <location>
        <begin position="261"/>
        <end position="273"/>
    </location>
</feature>
<protein>
    <submittedName>
        <fullName evidence="3">Uncharacterized protein</fullName>
    </submittedName>
</protein>
<feature type="compositionally biased region" description="Pro residues" evidence="2">
    <location>
        <begin position="160"/>
        <end position="172"/>
    </location>
</feature>
<feature type="compositionally biased region" description="Acidic residues" evidence="2">
    <location>
        <begin position="284"/>
        <end position="297"/>
    </location>
</feature>
<feature type="compositionally biased region" description="Acidic residues" evidence="2">
    <location>
        <begin position="116"/>
        <end position="125"/>
    </location>
</feature>
<feature type="compositionally biased region" description="Acidic residues" evidence="2">
    <location>
        <begin position="321"/>
        <end position="335"/>
    </location>
</feature>
<evidence type="ECO:0000256" key="2">
    <source>
        <dbReference type="SAM" id="MobiDB-lite"/>
    </source>
</evidence>
<accession>A0ABR2J204</accession>
<feature type="compositionally biased region" description="Basic and acidic residues" evidence="2">
    <location>
        <begin position="372"/>
        <end position="382"/>
    </location>
</feature>
<dbReference type="PANTHER" id="PTHR45691">
    <property type="entry name" value="PROTEIN DIAPHANOUS"/>
    <property type="match status" value="1"/>
</dbReference>
<feature type="region of interest" description="Disordered" evidence="2">
    <location>
        <begin position="102"/>
        <end position="221"/>
    </location>
</feature>
<feature type="compositionally biased region" description="Basic and acidic residues" evidence="2">
    <location>
        <begin position="197"/>
        <end position="207"/>
    </location>
</feature>
<dbReference type="Proteomes" id="UP001470230">
    <property type="component" value="Unassembled WGS sequence"/>
</dbReference>
<organism evidence="3 4">
    <name type="scientific">Tritrichomonas musculus</name>
    <dbReference type="NCBI Taxonomy" id="1915356"/>
    <lineage>
        <taxon>Eukaryota</taxon>
        <taxon>Metamonada</taxon>
        <taxon>Parabasalia</taxon>
        <taxon>Tritrichomonadida</taxon>
        <taxon>Tritrichomonadidae</taxon>
        <taxon>Tritrichomonas</taxon>
    </lineage>
</organism>
<evidence type="ECO:0000256" key="1">
    <source>
        <dbReference type="SAM" id="Coils"/>
    </source>
</evidence>